<keyword evidence="5" id="KW-1185">Reference proteome</keyword>
<feature type="compositionally biased region" description="Acidic residues" evidence="2">
    <location>
        <begin position="955"/>
        <end position="966"/>
    </location>
</feature>
<feature type="compositionally biased region" description="Acidic residues" evidence="2">
    <location>
        <begin position="443"/>
        <end position="472"/>
    </location>
</feature>
<feature type="compositionally biased region" description="Basic residues" evidence="2">
    <location>
        <begin position="526"/>
        <end position="536"/>
    </location>
</feature>
<feature type="compositionally biased region" description="Low complexity" evidence="2">
    <location>
        <begin position="1800"/>
        <end position="1848"/>
    </location>
</feature>
<protein>
    <submittedName>
        <fullName evidence="4">Uncharacterized protein, isoform A</fullName>
    </submittedName>
</protein>
<evidence type="ECO:0000256" key="1">
    <source>
        <dbReference type="ARBA" id="ARBA00006854"/>
    </source>
</evidence>
<feature type="region of interest" description="Disordered" evidence="2">
    <location>
        <begin position="127"/>
        <end position="163"/>
    </location>
</feature>
<feature type="compositionally biased region" description="Low complexity" evidence="2">
    <location>
        <begin position="558"/>
        <end position="570"/>
    </location>
</feature>
<feature type="compositionally biased region" description="Basic residues" evidence="2">
    <location>
        <begin position="750"/>
        <end position="760"/>
    </location>
</feature>
<feature type="compositionally biased region" description="Low complexity" evidence="2">
    <location>
        <begin position="1196"/>
        <end position="1206"/>
    </location>
</feature>
<evidence type="ECO:0000313" key="4">
    <source>
        <dbReference type="EMBL" id="EDW62966.1"/>
    </source>
</evidence>
<dbReference type="InParanoid" id="B4MEJ1"/>
<dbReference type="Gene3D" id="1.25.10.10">
    <property type="entry name" value="Leucine-rich Repeat Variant"/>
    <property type="match status" value="1"/>
</dbReference>
<feature type="compositionally biased region" description="Low complexity" evidence="2">
    <location>
        <begin position="367"/>
        <end position="378"/>
    </location>
</feature>
<feature type="compositionally biased region" description="Low complexity" evidence="2">
    <location>
        <begin position="589"/>
        <end position="604"/>
    </location>
</feature>
<accession>B4MEJ1</accession>
<feature type="compositionally biased region" description="Polar residues" evidence="2">
    <location>
        <begin position="622"/>
        <end position="636"/>
    </location>
</feature>
<dbReference type="FunFam" id="1.25.10.10:FF:000374">
    <property type="entry name" value="Protein wings apart-like"/>
    <property type="match status" value="1"/>
</dbReference>
<feature type="compositionally biased region" description="Low complexity" evidence="2">
    <location>
        <begin position="412"/>
        <end position="426"/>
    </location>
</feature>
<feature type="region of interest" description="Disordered" evidence="2">
    <location>
        <begin position="739"/>
        <end position="842"/>
    </location>
</feature>
<feature type="region of interest" description="Disordered" evidence="2">
    <location>
        <begin position="200"/>
        <end position="488"/>
    </location>
</feature>
<feature type="compositionally biased region" description="Low complexity" evidence="2">
    <location>
        <begin position="883"/>
        <end position="896"/>
    </location>
</feature>
<dbReference type="PANTHER" id="PTHR22100">
    <property type="entry name" value="WINGS APART-LIKE PROTEIN HOMOLOG"/>
    <property type="match status" value="1"/>
</dbReference>
<feature type="compositionally biased region" description="Basic and acidic residues" evidence="2">
    <location>
        <begin position="516"/>
        <end position="525"/>
    </location>
</feature>
<feature type="compositionally biased region" description="Polar residues" evidence="2">
    <location>
        <begin position="1156"/>
        <end position="1166"/>
    </location>
</feature>
<evidence type="ECO:0000256" key="2">
    <source>
        <dbReference type="SAM" id="MobiDB-lite"/>
    </source>
</evidence>
<gene>
    <name evidence="4" type="primary">Dvir\GJ14769</name>
    <name evidence="4" type="ORF">Dvir_GJ14769</name>
</gene>
<feature type="region of interest" description="Disordered" evidence="2">
    <location>
        <begin position="955"/>
        <end position="994"/>
    </location>
</feature>
<feature type="compositionally biased region" description="Basic residues" evidence="2">
    <location>
        <begin position="1773"/>
        <end position="1788"/>
    </location>
</feature>
<dbReference type="InterPro" id="IPR011989">
    <property type="entry name" value="ARM-like"/>
</dbReference>
<feature type="compositionally biased region" description="Low complexity" evidence="2">
    <location>
        <begin position="267"/>
        <end position="301"/>
    </location>
</feature>
<feature type="region of interest" description="Disordered" evidence="2">
    <location>
        <begin position="558"/>
        <end position="636"/>
    </location>
</feature>
<sequence length="1860" mass="198066">MSRWGKNIVVPLDSLCKEKENTNRPTVARSVGTVGKWGKMGFTSTRTYTLSALHPMAAAAAAAAAAASPAQSPASTHDHDPNDMSVSVPEPPKPKKFFKSRNAAPPEVIAQIIQQLPHCVAATSPMRDQAAMTPTREPIKLKLAKGNSAERKRKSPKKKATATTAAAAAATTAALTPGAFGAAELSDGLALDAADQMDLGTGASPTAEPKGKKKKIKEEKKLKPEAPPSRILGRARKAVNYCEVDEDERYPTPIKDLVMPKTRAPETTTAASQDAATPAAPDPATATAAIPAAAAATDSNPALPPPTTAPSSAAVGITAGSASTMAASSVPSASASSSASRTPEHPPIVLRISKGTSRLVSTDSEEPPNSSPAQQQQPYETPSQDALPDHIEAIVPASTPKITVKPLRPPTAAEAQDAAAAAAAAAGSETLTQAATHEKINNDDDEEEEEEAVEEEEEEEEEDDEEEEEEPPEINYCTVKISPDKPPKERLKLIIKTDVIRNAIAKAAAAAAAKAAGEESRSEKKSKSKKHKHLKHAQLVEQLQPSLPAAGAGAVAVAAAPAPAPTASVAELANTEFKTPSPHLALSEPQQQQQQQPHPTHIQPLRGSVISPTTRSDHDFDSQSSVLGSISSKGNSTPQLLAQAVQEESCVIRSRGSSVITSDLETSQHSSLVAPPSDIESRLESMMMTIDGNNTGAAAATAAGTVAGSATDLHSRVEQPLQQDILSVLRGDVVPRLNGVDEPAAESKQPKRATRGRARKSNSNSNSNAEPAPTPTETRTRARAKPVEASSPTSTSTSVPAVTKRATRTRGSKRTETEMELVESPEKCLEAAEAPPRRGRAAARANNNNLANSNNNNNNNNNNINKIAANLSAKAEASRTTDYGAGSTAAGAGTRSYGRKRKNQQVTQLLPQGETDAATAEQLKLKLLEQQQQQEAQLNDDSQPTPAKMPHTELDVDLDAEPDPGMDELSNTSNSSSLQHDGSSSSPPPRDYKFKDKFKRTLTLDTQVAGAGAAAAAAAAAAAEAAATSSAANTGSEETQRGAVKLVISKKKGSIFKSRALVPSDQAEQASVAKRHLYKHSWDAALEANGGGTGSDASNASASTTAGGGAKADSLLASKVATIDAIYGDFGDSNSNNNTCSSSALRGESPALGKLTRQSKPQHSGQSSAAASSDAFDLELEPSPDEAGSGGGGTAGAAAGASAGAGERTGLRVDRKTKEYYTVVRNVKTAHQIQEIGEYQEMYDDVEYILDALQPHNPPPTRCLSALQLATKCMTPAFRMHVRAHGVVTKFFKALSDANKDLSLGLCTSAIMYILSQEGLNMDLDRDSLELMINLLEAEGVGVAAHTDRPNYERNKQKVRELCEEIKAQGKGTHLNVESITVGTLAMETLLSLTSKRAGEWFKEDLRKLGGLEHIIKTISDFCQPVIATAATDMALVAWEPALLDNMQTVARCLRVLENVTQHNEANQRYMLTYAKGRAVDTLCFLYRLCDRQLLLHPSTAEQNSSKEHPGVAMRELLIPVMKVLINLTHTFNEAQPSLGAELLGKRSDVIETSFHLLLLASNYIPDRCVFELSILVLTLLINLCMHTPPNRATLMQAHAPAEYVADNPTPGDQAVSAVQALLEYFYKCEELARLVEKNTDAFLESNEKSKKKQEEVEETVNNLVQRASHHMEHTLKGSYAAILIGNLITDNDQYETIVRRQLRGNSFKEIVGVLEKYHTFMNLTSSLEAAFVAHMKSTKKIIDNFKKRDYIYEHADEDHTMPMPLNLETTTHHHHHHHHHLHHHHHHEPNDAAAHTLDANASSSNTSIATSSSNNNASNSSSSNTTTTTNTASSSSGSGSGSVSGSSMPRVFKTYSSHR</sequence>
<dbReference type="InterPro" id="IPR016024">
    <property type="entry name" value="ARM-type_fold"/>
</dbReference>
<dbReference type="PROSITE" id="PS51271">
    <property type="entry name" value="WAPL"/>
    <property type="match status" value="1"/>
</dbReference>
<feature type="region of interest" description="Disordered" evidence="2">
    <location>
        <begin position="931"/>
        <end position="950"/>
    </location>
</feature>
<feature type="region of interest" description="Disordered" evidence="2">
    <location>
        <begin position="1772"/>
        <end position="1860"/>
    </location>
</feature>
<dbReference type="OMA" id="DHDPNDM"/>
<dbReference type="InterPro" id="IPR022771">
    <property type="entry name" value="WAPL_C"/>
</dbReference>
<dbReference type="PhylomeDB" id="B4MEJ1"/>
<dbReference type="InterPro" id="IPR012502">
    <property type="entry name" value="WAPL_dom"/>
</dbReference>
<feature type="region of interest" description="Disordered" evidence="2">
    <location>
        <begin position="879"/>
        <end position="902"/>
    </location>
</feature>
<dbReference type="eggNOG" id="KOG2152">
    <property type="taxonomic scope" value="Eukaryota"/>
</dbReference>
<dbReference type="Proteomes" id="UP000008792">
    <property type="component" value="Unassembled WGS sequence"/>
</dbReference>
<dbReference type="SUPFAM" id="SSF48371">
    <property type="entry name" value="ARM repeat"/>
    <property type="match status" value="1"/>
</dbReference>
<feature type="compositionally biased region" description="Basic residues" evidence="2">
    <location>
        <begin position="151"/>
        <end position="160"/>
    </location>
</feature>
<feature type="region of interest" description="Disordered" evidence="2">
    <location>
        <begin position="507"/>
        <end position="538"/>
    </location>
</feature>
<dbReference type="HOGENOM" id="CLU_001745_0_0_1"/>
<dbReference type="STRING" id="7244.B4MEJ1"/>
<name>B4MEJ1_DROVI</name>
<feature type="compositionally biased region" description="Low complexity" evidence="2">
    <location>
        <begin position="973"/>
        <end position="985"/>
    </location>
</feature>
<comment type="similarity">
    <text evidence="1">Belongs to the WAPL family.</text>
</comment>
<feature type="compositionally biased region" description="Low complexity" evidence="2">
    <location>
        <begin position="761"/>
        <end position="777"/>
    </location>
</feature>
<feature type="domain" description="WAPL" evidence="3">
    <location>
        <begin position="1214"/>
        <end position="1725"/>
    </location>
</feature>
<feature type="region of interest" description="Disordered" evidence="2">
    <location>
        <begin position="68"/>
        <end position="99"/>
    </location>
</feature>
<dbReference type="InterPro" id="IPR039874">
    <property type="entry name" value="WAPL"/>
</dbReference>
<reference evidence="4 5" key="1">
    <citation type="journal article" date="2007" name="Nature">
        <title>Evolution of genes and genomes on the Drosophila phylogeny.</title>
        <authorList>
            <consortium name="Drosophila 12 Genomes Consortium"/>
            <person name="Clark A.G."/>
            <person name="Eisen M.B."/>
            <person name="Smith D.R."/>
            <person name="Bergman C.M."/>
            <person name="Oliver B."/>
            <person name="Markow T.A."/>
            <person name="Kaufman T.C."/>
            <person name="Kellis M."/>
            <person name="Gelbart W."/>
            <person name="Iyer V.N."/>
            <person name="Pollard D.A."/>
            <person name="Sackton T.B."/>
            <person name="Larracuente A.M."/>
            <person name="Singh N.D."/>
            <person name="Abad J.P."/>
            <person name="Abt D.N."/>
            <person name="Adryan B."/>
            <person name="Aguade M."/>
            <person name="Akashi H."/>
            <person name="Anderson W.W."/>
            <person name="Aquadro C.F."/>
            <person name="Ardell D.H."/>
            <person name="Arguello R."/>
            <person name="Artieri C.G."/>
            <person name="Barbash D.A."/>
            <person name="Barker D."/>
            <person name="Barsanti P."/>
            <person name="Batterham P."/>
            <person name="Batzoglou S."/>
            <person name="Begun D."/>
            <person name="Bhutkar A."/>
            <person name="Blanco E."/>
            <person name="Bosak S.A."/>
            <person name="Bradley R.K."/>
            <person name="Brand A.D."/>
            <person name="Brent M.R."/>
            <person name="Brooks A.N."/>
            <person name="Brown R.H."/>
            <person name="Butlin R.K."/>
            <person name="Caggese C."/>
            <person name="Calvi B.R."/>
            <person name="Bernardo de Carvalho A."/>
            <person name="Caspi A."/>
            <person name="Castrezana S."/>
            <person name="Celniker S.E."/>
            <person name="Chang J.L."/>
            <person name="Chapple C."/>
            <person name="Chatterji S."/>
            <person name="Chinwalla A."/>
            <person name="Civetta A."/>
            <person name="Clifton S.W."/>
            <person name="Comeron J.M."/>
            <person name="Costello J.C."/>
            <person name="Coyne J.A."/>
            <person name="Daub J."/>
            <person name="David R.G."/>
            <person name="Delcher A.L."/>
            <person name="Delehaunty K."/>
            <person name="Do C.B."/>
            <person name="Ebling H."/>
            <person name="Edwards K."/>
            <person name="Eickbush T."/>
            <person name="Evans J.D."/>
            <person name="Filipski A."/>
            <person name="Findeiss S."/>
            <person name="Freyhult E."/>
            <person name="Fulton L."/>
            <person name="Fulton R."/>
            <person name="Garcia A.C."/>
            <person name="Gardiner A."/>
            <person name="Garfield D.A."/>
            <person name="Garvin B.E."/>
            <person name="Gibson G."/>
            <person name="Gilbert D."/>
            <person name="Gnerre S."/>
            <person name="Godfrey J."/>
            <person name="Good R."/>
            <person name="Gotea V."/>
            <person name="Gravely B."/>
            <person name="Greenberg A.J."/>
            <person name="Griffiths-Jones S."/>
            <person name="Gross S."/>
            <person name="Guigo R."/>
            <person name="Gustafson E.A."/>
            <person name="Haerty W."/>
            <person name="Hahn M.W."/>
            <person name="Halligan D.L."/>
            <person name="Halpern A.L."/>
            <person name="Halter G.M."/>
            <person name="Han M.V."/>
            <person name="Heger A."/>
            <person name="Hillier L."/>
            <person name="Hinrichs A.S."/>
            <person name="Holmes I."/>
            <person name="Hoskins R.A."/>
            <person name="Hubisz M.J."/>
            <person name="Hultmark D."/>
            <person name="Huntley M.A."/>
            <person name="Jaffe D.B."/>
            <person name="Jagadeeshan S."/>
            <person name="Jeck W.R."/>
            <person name="Johnson J."/>
            <person name="Jones C.D."/>
            <person name="Jordan W.C."/>
            <person name="Karpen G.H."/>
            <person name="Kataoka E."/>
            <person name="Keightley P.D."/>
            <person name="Kheradpour P."/>
            <person name="Kirkness E.F."/>
            <person name="Koerich L.B."/>
            <person name="Kristiansen K."/>
            <person name="Kudrna D."/>
            <person name="Kulathinal R.J."/>
            <person name="Kumar S."/>
            <person name="Kwok R."/>
            <person name="Lander E."/>
            <person name="Langley C.H."/>
            <person name="Lapoint R."/>
            <person name="Lazzaro B.P."/>
            <person name="Lee S.J."/>
            <person name="Levesque L."/>
            <person name="Li R."/>
            <person name="Lin C.F."/>
            <person name="Lin M.F."/>
            <person name="Lindblad-Toh K."/>
            <person name="Llopart A."/>
            <person name="Long M."/>
            <person name="Low L."/>
            <person name="Lozovsky E."/>
            <person name="Lu J."/>
            <person name="Luo M."/>
            <person name="Machado C.A."/>
            <person name="Makalowski W."/>
            <person name="Marzo M."/>
            <person name="Matsuda M."/>
            <person name="Matzkin L."/>
            <person name="McAllister B."/>
            <person name="McBride C.S."/>
            <person name="McKernan B."/>
            <person name="McKernan K."/>
            <person name="Mendez-Lago M."/>
            <person name="Minx P."/>
            <person name="Mollenhauer M.U."/>
            <person name="Montooth K."/>
            <person name="Mount S.M."/>
            <person name="Mu X."/>
            <person name="Myers E."/>
            <person name="Negre B."/>
            <person name="Newfeld S."/>
            <person name="Nielsen R."/>
            <person name="Noor M.A."/>
            <person name="O'Grady P."/>
            <person name="Pachter L."/>
            <person name="Papaceit M."/>
            <person name="Parisi M.J."/>
            <person name="Parisi M."/>
            <person name="Parts L."/>
            <person name="Pedersen J.S."/>
            <person name="Pesole G."/>
            <person name="Phillippy A.M."/>
            <person name="Ponting C.P."/>
            <person name="Pop M."/>
            <person name="Porcelli D."/>
            <person name="Powell J.R."/>
            <person name="Prohaska S."/>
            <person name="Pruitt K."/>
            <person name="Puig M."/>
            <person name="Quesneville H."/>
            <person name="Ram K.R."/>
            <person name="Rand D."/>
            <person name="Rasmussen M.D."/>
            <person name="Reed L.K."/>
            <person name="Reenan R."/>
            <person name="Reily A."/>
            <person name="Remington K.A."/>
            <person name="Rieger T.T."/>
            <person name="Ritchie M.G."/>
            <person name="Robin C."/>
            <person name="Rogers Y.H."/>
            <person name="Rohde C."/>
            <person name="Rozas J."/>
            <person name="Rubenfield M.J."/>
            <person name="Ruiz A."/>
            <person name="Russo S."/>
            <person name="Salzberg S.L."/>
            <person name="Sanchez-Gracia A."/>
            <person name="Saranga D.J."/>
            <person name="Sato H."/>
            <person name="Schaeffer S.W."/>
            <person name="Schatz M.C."/>
            <person name="Schlenke T."/>
            <person name="Schwartz R."/>
            <person name="Segarra C."/>
            <person name="Singh R.S."/>
            <person name="Sirot L."/>
            <person name="Sirota M."/>
            <person name="Sisneros N.B."/>
            <person name="Smith C.D."/>
            <person name="Smith T.F."/>
            <person name="Spieth J."/>
            <person name="Stage D.E."/>
            <person name="Stark A."/>
            <person name="Stephan W."/>
            <person name="Strausberg R.L."/>
            <person name="Strempel S."/>
            <person name="Sturgill D."/>
            <person name="Sutton G."/>
            <person name="Sutton G.G."/>
            <person name="Tao W."/>
            <person name="Teichmann S."/>
            <person name="Tobari Y.N."/>
            <person name="Tomimura Y."/>
            <person name="Tsolas J.M."/>
            <person name="Valente V.L."/>
            <person name="Venter E."/>
            <person name="Venter J.C."/>
            <person name="Vicario S."/>
            <person name="Vieira F.G."/>
            <person name="Vilella A.J."/>
            <person name="Villasante A."/>
            <person name="Walenz B."/>
            <person name="Wang J."/>
            <person name="Wasserman M."/>
            <person name="Watts T."/>
            <person name="Wilson D."/>
            <person name="Wilson R.K."/>
            <person name="Wing R.A."/>
            <person name="Wolfner M.F."/>
            <person name="Wong A."/>
            <person name="Wong G.K."/>
            <person name="Wu C.I."/>
            <person name="Wu G."/>
            <person name="Yamamoto D."/>
            <person name="Yang H.P."/>
            <person name="Yang S.P."/>
            <person name="Yorke J.A."/>
            <person name="Yoshida K."/>
            <person name="Zdobnov E."/>
            <person name="Zhang P."/>
            <person name="Zhang Y."/>
            <person name="Zimin A.V."/>
            <person name="Baldwin J."/>
            <person name="Abdouelleil A."/>
            <person name="Abdulkadir J."/>
            <person name="Abebe A."/>
            <person name="Abera B."/>
            <person name="Abreu J."/>
            <person name="Acer S.C."/>
            <person name="Aftuck L."/>
            <person name="Alexander A."/>
            <person name="An P."/>
            <person name="Anderson E."/>
            <person name="Anderson S."/>
            <person name="Arachi H."/>
            <person name="Azer M."/>
            <person name="Bachantsang P."/>
            <person name="Barry A."/>
            <person name="Bayul T."/>
            <person name="Berlin A."/>
            <person name="Bessette D."/>
            <person name="Bloom T."/>
            <person name="Blye J."/>
            <person name="Boguslavskiy L."/>
            <person name="Bonnet C."/>
            <person name="Boukhgalter B."/>
            <person name="Bourzgui I."/>
            <person name="Brown A."/>
            <person name="Cahill P."/>
            <person name="Channer S."/>
            <person name="Cheshatsang Y."/>
            <person name="Chuda L."/>
            <person name="Citroen M."/>
            <person name="Collymore A."/>
            <person name="Cooke P."/>
            <person name="Costello M."/>
            <person name="D'Aco K."/>
            <person name="Daza R."/>
            <person name="De Haan G."/>
            <person name="DeGray S."/>
            <person name="DeMaso C."/>
            <person name="Dhargay N."/>
            <person name="Dooley K."/>
            <person name="Dooley E."/>
            <person name="Doricent M."/>
            <person name="Dorje P."/>
            <person name="Dorjee K."/>
            <person name="Dupes A."/>
            <person name="Elong R."/>
            <person name="Falk J."/>
            <person name="Farina A."/>
            <person name="Faro S."/>
            <person name="Ferguson D."/>
            <person name="Fisher S."/>
            <person name="Foley C.D."/>
            <person name="Franke A."/>
            <person name="Friedrich D."/>
            <person name="Gadbois L."/>
            <person name="Gearin G."/>
            <person name="Gearin C.R."/>
            <person name="Giannoukos G."/>
            <person name="Goode T."/>
            <person name="Graham J."/>
            <person name="Grandbois E."/>
            <person name="Grewal S."/>
            <person name="Gyaltsen K."/>
            <person name="Hafez N."/>
            <person name="Hagos B."/>
            <person name="Hall J."/>
            <person name="Henson C."/>
            <person name="Hollinger A."/>
            <person name="Honan T."/>
            <person name="Huard M.D."/>
            <person name="Hughes L."/>
            <person name="Hurhula B."/>
            <person name="Husby M.E."/>
            <person name="Kamat A."/>
            <person name="Kanga B."/>
            <person name="Kashin S."/>
            <person name="Khazanovich D."/>
            <person name="Kisner P."/>
            <person name="Lance K."/>
            <person name="Lara M."/>
            <person name="Lee W."/>
            <person name="Lennon N."/>
            <person name="Letendre F."/>
            <person name="LeVine R."/>
            <person name="Lipovsky A."/>
            <person name="Liu X."/>
            <person name="Liu J."/>
            <person name="Liu S."/>
            <person name="Lokyitsang T."/>
            <person name="Lokyitsang Y."/>
            <person name="Lubonja R."/>
            <person name="Lui A."/>
            <person name="MacDonald P."/>
            <person name="Magnisalis V."/>
            <person name="Maru K."/>
            <person name="Matthews C."/>
            <person name="McCusker W."/>
            <person name="McDonough S."/>
            <person name="Mehta T."/>
            <person name="Meldrim J."/>
            <person name="Meneus L."/>
            <person name="Mihai O."/>
            <person name="Mihalev A."/>
            <person name="Mihova T."/>
            <person name="Mittelman R."/>
            <person name="Mlenga V."/>
            <person name="Montmayeur A."/>
            <person name="Mulrain L."/>
            <person name="Navidi A."/>
            <person name="Naylor J."/>
            <person name="Negash T."/>
            <person name="Nguyen T."/>
            <person name="Nguyen N."/>
            <person name="Nicol R."/>
            <person name="Norbu C."/>
            <person name="Norbu N."/>
            <person name="Novod N."/>
            <person name="O'Neill B."/>
            <person name="Osman S."/>
            <person name="Markiewicz E."/>
            <person name="Oyono O.L."/>
            <person name="Patti C."/>
            <person name="Phunkhang P."/>
            <person name="Pierre F."/>
            <person name="Priest M."/>
            <person name="Raghuraman S."/>
            <person name="Rege F."/>
            <person name="Reyes R."/>
            <person name="Rise C."/>
            <person name="Rogov P."/>
            <person name="Ross K."/>
            <person name="Ryan E."/>
            <person name="Settipalli S."/>
            <person name="Shea T."/>
            <person name="Sherpa N."/>
            <person name="Shi L."/>
            <person name="Shih D."/>
            <person name="Sparrow T."/>
            <person name="Spaulding J."/>
            <person name="Stalker J."/>
            <person name="Stange-Thomann N."/>
            <person name="Stavropoulos S."/>
            <person name="Stone C."/>
            <person name="Strader C."/>
            <person name="Tesfaye S."/>
            <person name="Thomson T."/>
            <person name="Thoulutsang Y."/>
            <person name="Thoulutsang D."/>
            <person name="Topham K."/>
            <person name="Topping I."/>
            <person name="Tsamla T."/>
            <person name="Vassiliev H."/>
            <person name="Vo A."/>
            <person name="Wangchuk T."/>
            <person name="Wangdi T."/>
            <person name="Weiand M."/>
            <person name="Wilkinson J."/>
            <person name="Wilson A."/>
            <person name="Yadav S."/>
            <person name="Young G."/>
            <person name="Yu Q."/>
            <person name="Zembek L."/>
            <person name="Zhong D."/>
            <person name="Zimmer A."/>
            <person name="Zwirko Z."/>
            <person name="Jaffe D.B."/>
            <person name="Alvarez P."/>
            <person name="Brockman W."/>
            <person name="Butler J."/>
            <person name="Chin C."/>
            <person name="Gnerre S."/>
            <person name="Grabherr M."/>
            <person name="Kleber M."/>
            <person name="Mauceli E."/>
            <person name="MacCallum I."/>
        </authorList>
    </citation>
    <scope>NUCLEOTIDE SEQUENCE [LARGE SCALE GENOMIC DNA]</scope>
    <source>
        <strain evidence="5">Tucson 15010-1051.87</strain>
    </source>
</reference>
<dbReference type="Pfam" id="PF07814">
    <property type="entry name" value="WAPL"/>
    <property type="match status" value="1"/>
</dbReference>
<evidence type="ECO:0000313" key="5">
    <source>
        <dbReference type="Proteomes" id="UP000008792"/>
    </source>
</evidence>
<feature type="compositionally biased region" description="Low complexity" evidence="2">
    <location>
        <begin position="309"/>
        <end position="340"/>
    </location>
</feature>
<dbReference type="PANTHER" id="PTHR22100:SF13">
    <property type="entry name" value="WINGS APART-LIKE PROTEIN HOMOLOG"/>
    <property type="match status" value="1"/>
</dbReference>
<evidence type="ECO:0000259" key="3">
    <source>
        <dbReference type="PROSITE" id="PS51271"/>
    </source>
</evidence>
<organism evidence="4 5">
    <name type="scientific">Drosophila virilis</name>
    <name type="common">Fruit fly</name>
    <dbReference type="NCBI Taxonomy" id="7244"/>
    <lineage>
        <taxon>Eukaryota</taxon>
        <taxon>Metazoa</taxon>
        <taxon>Ecdysozoa</taxon>
        <taxon>Arthropoda</taxon>
        <taxon>Hexapoda</taxon>
        <taxon>Insecta</taxon>
        <taxon>Pterygota</taxon>
        <taxon>Neoptera</taxon>
        <taxon>Endopterygota</taxon>
        <taxon>Diptera</taxon>
        <taxon>Brachycera</taxon>
        <taxon>Muscomorpha</taxon>
        <taxon>Ephydroidea</taxon>
        <taxon>Drosophilidae</taxon>
        <taxon>Drosophila</taxon>
    </lineage>
</organism>
<proteinExistence type="inferred from homology"/>
<feature type="compositionally biased region" description="Low complexity" evidence="2">
    <location>
        <begin position="789"/>
        <end position="803"/>
    </location>
</feature>
<feature type="region of interest" description="Disordered" evidence="2">
    <location>
        <begin position="1153"/>
        <end position="1209"/>
    </location>
</feature>
<dbReference type="OrthoDB" id="78088at2759"/>
<dbReference type="KEGG" id="dvi:6636020"/>
<dbReference type="EMBL" id="CH940664">
    <property type="protein sequence ID" value="EDW62966.1"/>
    <property type="molecule type" value="Genomic_DNA"/>
</dbReference>
<dbReference type="FunCoup" id="B4MEJ1">
    <property type="interactions" value="632"/>
</dbReference>